<dbReference type="InterPro" id="IPR030678">
    <property type="entry name" value="Peptide/Ni-bd"/>
</dbReference>
<dbReference type="GO" id="GO:0042597">
    <property type="term" value="C:periplasmic space"/>
    <property type="evidence" value="ECO:0007669"/>
    <property type="project" value="UniProtKB-ARBA"/>
</dbReference>
<sequence>MARSWRLRIGFMLAGLLLLLAACSNSGSNSEGKNAGAAATLTPTAAASTGGDTAASSGEKVLKVRFYDDPAGFDPATIFRIENENIAFNIYSGLTTYDSESGKIIPDLAESWETDDNRTWTFHLRKGVQWQKGYGEFTSADVVYSYNRIKDPAAASPYAAEFGNIASIEAPDAYTVVIKLKTPDGNFLHQVANYHQGQIVKKEVIEKYGDQAKWNPVGTGPFEVEKIDPSSEIVLVRHEGYYQGPAPIQKIIFSIIKDEATATIALQNGEVDVVMRSNVEENLDTLEKAGFKMNHVDNYAASLKVFNLNNPILAKKEVRQAWAYAVDFQAIAEGLSPRLQTAAKSILMDWMEGYSENTAQYAYDPDKAKELLAKAGYPNGFTIKQDGSSASGVTEQMQLEQEYLKAVGINLEFDLVDTPTYNQKRNDGDFEVSGRLLPAVNPDTILFSYLHPDNIAPKGMNGARYDNPELTKTLEAARAETDPDKRSQLYEKVQQIVMDDLPYLPTYNSNVYWPSKPNVDGIVINKLAQVNFYGVDIK</sequence>
<dbReference type="CDD" id="cd00995">
    <property type="entry name" value="PBP2_NikA_DppA_OppA_like"/>
    <property type="match status" value="1"/>
</dbReference>
<gene>
    <name evidence="6" type="ORF">H7C18_24695</name>
</gene>
<dbReference type="GO" id="GO:0015833">
    <property type="term" value="P:peptide transport"/>
    <property type="evidence" value="ECO:0007669"/>
    <property type="project" value="TreeGrafter"/>
</dbReference>
<evidence type="ECO:0000256" key="2">
    <source>
        <dbReference type="ARBA" id="ARBA00022448"/>
    </source>
</evidence>
<dbReference type="Pfam" id="PF00496">
    <property type="entry name" value="SBP_bac_5"/>
    <property type="match status" value="1"/>
</dbReference>
<keyword evidence="7" id="KW-1185">Reference proteome</keyword>
<reference evidence="6 7" key="1">
    <citation type="submission" date="2020-08" db="EMBL/GenBank/DDBJ databases">
        <title>Cohnella phylogeny.</title>
        <authorList>
            <person name="Dunlap C."/>
        </authorList>
    </citation>
    <scope>NUCLEOTIDE SEQUENCE [LARGE SCALE GENOMIC DNA]</scope>
    <source>
        <strain evidence="6 7">CBP 2801</strain>
    </source>
</reference>
<organism evidence="6 7">
    <name type="scientific">Cohnella zeiphila</name>
    <dbReference type="NCBI Taxonomy" id="2761120"/>
    <lineage>
        <taxon>Bacteria</taxon>
        <taxon>Bacillati</taxon>
        <taxon>Bacillota</taxon>
        <taxon>Bacilli</taxon>
        <taxon>Bacillales</taxon>
        <taxon>Paenibacillaceae</taxon>
        <taxon>Cohnella</taxon>
    </lineage>
</organism>
<proteinExistence type="inferred from homology"/>
<accession>A0A7X0SQI5</accession>
<feature type="signal peptide" evidence="4">
    <location>
        <begin position="1"/>
        <end position="26"/>
    </location>
</feature>
<evidence type="ECO:0000259" key="5">
    <source>
        <dbReference type="Pfam" id="PF00496"/>
    </source>
</evidence>
<dbReference type="InterPro" id="IPR000914">
    <property type="entry name" value="SBP_5_dom"/>
</dbReference>
<protein>
    <submittedName>
        <fullName evidence="6">ABC transporter substrate-binding protein</fullName>
    </submittedName>
</protein>
<keyword evidence="2" id="KW-0813">Transport</keyword>
<dbReference type="SUPFAM" id="SSF53850">
    <property type="entry name" value="Periplasmic binding protein-like II"/>
    <property type="match status" value="1"/>
</dbReference>
<dbReference type="Gene3D" id="3.90.76.10">
    <property type="entry name" value="Dipeptide-binding Protein, Domain 1"/>
    <property type="match status" value="1"/>
</dbReference>
<evidence type="ECO:0000256" key="4">
    <source>
        <dbReference type="SAM" id="SignalP"/>
    </source>
</evidence>
<comment type="caution">
    <text evidence="6">The sequence shown here is derived from an EMBL/GenBank/DDBJ whole genome shotgun (WGS) entry which is preliminary data.</text>
</comment>
<dbReference type="RefSeq" id="WP_185131779.1">
    <property type="nucleotide sequence ID" value="NZ_JACJVO010000032.1"/>
</dbReference>
<dbReference type="PROSITE" id="PS51257">
    <property type="entry name" value="PROKAR_LIPOPROTEIN"/>
    <property type="match status" value="1"/>
</dbReference>
<dbReference type="GO" id="GO:1904680">
    <property type="term" value="F:peptide transmembrane transporter activity"/>
    <property type="evidence" value="ECO:0007669"/>
    <property type="project" value="TreeGrafter"/>
</dbReference>
<name>A0A7X0SQI5_9BACL</name>
<comment type="similarity">
    <text evidence="1">Belongs to the bacterial solute-binding protein 5 family.</text>
</comment>
<dbReference type="EMBL" id="JACJVO010000032">
    <property type="protein sequence ID" value="MBB6734126.1"/>
    <property type="molecule type" value="Genomic_DNA"/>
</dbReference>
<evidence type="ECO:0000256" key="1">
    <source>
        <dbReference type="ARBA" id="ARBA00005695"/>
    </source>
</evidence>
<evidence type="ECO:0000256" key="3">
    <source>
        <dbReference type="ARBA" id="ARBA00022729"/>
    </source>
</evidence>
<dbReference type="Proteomes" id="UP000564644">
    <property type="component" value="Unassembled WGS sequence"/>
</dbReference>
<evidence type="ECO:0000313" key="6">
    <source>
        <dbReference type="EMBL" id="MBB6734126.1"/>
    </source>
</evidence>
<dbReference type="AlphaFoldDB" id="A0A7X0SQI5"/>
<dbReference type="Gene3D" id="3.40.190.10">
    <property type="entry name" value="Periplasmic binding protein-like II"/>
    <property type="match status" value="1"/>
</dbReference>
<feature type="domain" description="Solute-binding protein family 5" evidence="5">
    <location>
        <begin position="103"/>
        <end position="447"/>
    </location>
</feature>
<evidence type="ECO:0000313" key="7">
    <source>
        <dbReference type="Proteomes" id="UP000564644"/>
    </source>
</evidence>
<dbReference type="InterPro" id="IPR039424">
    <property type="entry name" value="SBP_5"/>
</dbReference>
<dbReference type="GO" id="GO:0043190">
    <property type="term" value="C:ATP-binding cassette (ABC) transporter complex"/>
    <property type="evidence" value="ECO:0007669"/>
    <property type="project" value="InterPro"/>
</dbReference>
<dbReference type="PIRSF" id="PIRSF002741">
    <property type="entry name" value="MppA"/>
    <property type="match status" value="1"/>
</dbReference>
<feature type="chain" id="PRO_5039204771" evidence="4">
    <location>
        <begin position="27"/>
        <end position="538"/>
    </location>
</feature>
<dbReference type="PANTHER" id="PTHR30290:SF9">
    <property type="entry name" value="OLIGOPEPTIDE-BINDING PROTEIN APPA"/>
    <property type="match status" value="1"/>
</dbReference>
<keyword evidence="3 4" id="KW-0732">Signal</keyword>
<dbReference type="PANTHER" id="PTHR30290">
    <property type="entry name" value="PERIPLASMIC BINDING COMPONENT OF ABC TRANSPORTER"/>
    <property type="match status" value="1"/>
</dbReference>
<dbReference type="Gene3D" id="3.10.105.10">
    <property type="entry name" value="Dipeptide-binding Protein, Domain 3"/>
    <property type="match status" value="1"/>
</dbReference>